<evidence type="ECO:0000259" key="1">
    <source>
        <dbReference type="Pfam" id="PF00899"/>
    </source>
</evidence>
<dbReference type="NCBIfam" id="TIGR03736">
    <property type="entry name" value="PRTRC_ThiF"/>
    <property type="match status" value="1"/>
</dbReference>
<dbReference type="EMBL" id="SZVO01000030">
    <property type="protein sequence ID" value="TKT85476.1"/>
    <property type="molecule type" value="Genomic_DNA"/>
</dbReference>
<gene>
    <name evidence="2" type="ORF">FDK13_33715</name>
</gene>
<evidence type="ECO:0000313" key="2">
    <source>
        <dbReference type="EMBL" id="TKT85476.1"/>
    </source>
</evidence>
<proteinExistence type="predicted"/>
<dbReference type="AlphaFoldDB" id="A0A4U6CN33"/>
<accession>A0A4U6CN33</accession>
<sequence>MNTQTAVHFTDNYLINPSHPLTVNLIGAGGTGSQMLTALARINHSLIALNHAGLQVAVFDDDIITEANLGRQLFAGSELGLNKAVALTNRISRFFGSNWKAVPRRFDYSLSDPLKGANIYISCVDTASARFGIAKVLKFVAEQNRYNRDKPLYWIDCGNSQNTGQVILSTISQIKQPVSKVYKTVSELPMITEEYSQLLTKSEKEDNTPSCSLAEALEKQDLFINSTLANMAASLLWNLFRQGFTENRGFFMNLKDFKCTPVKV</sequence>
<reference evidence="2 3" key="1">
    <citation type="submission" date="2019-05" db="EMBL/GenBank/DDBJ databases">
        <title>Dyadobacter AR-3-8 sp. nov., isolated from arctic soil.</title>
        <authorList>
            <person name="Chaudhary D.K."/>
        </authorList>
    </citation>
    <scope>NUCLEOTIDE SEQUENCE [LARGE SCALE GENOMIC DNA]</scope>
    <source>
        <strain evidence="2 3">AR-3-8</strain>
    </source>
</reference>
<dbReference type="SUPFAM" id="SSF69572">
    <property type="entry name" value="Activating enzymes of the ubiquitin-like proteins"/>
    <property type="match status" value="1"/>
</dbReference>
<dbReference type="Pfam" id="PF00899">
    <property type="entry name" value="ThiF"/>
    <property type="match status" value="1"/>
</dbReference>
<dbReference type="InterPro" id="IPR022500">
    <property type="entry name" value="PRTRC_ThiF"/>
</dbReference>
<dbReference type="Proteomes" id="UP000304900">
    <property type="component" value="Unassembled WGS sequence"/>
</dbReference>
<keyword evidence="3" id="KW-1185">Reference proteome</keyword>
<name>A0A4U6CN33_9BACT</name>
<dbReference type="OrthoDB" id="5298642at2"/>
<evidence type="ECO:0000313" key="3">
    <source>
        <dbReference type="Proteomes" id="UP000304900"/>
    </source>
</evidence>
<dbReference type="CDD" id="cd01483">
    <property type="entry name" value="E1_enzyme_family"/>
    <property type="match status" value="1"/>
</dbReference>
<protein>
    <submittedName>
        <fullName evidence="2">PRTRC system ThiF family protein</fullName>
    </submittedName>
</protein>
<organism evidence="2 3">
    <name type="scientific">Dyadobacter frigoris</name>
    <dbReference type="NCBI Taxonomy" id="2576211"/>
    <lineage>
        <taxon>Bacteria</taxon>
        <taxon>Pseudomonadati</taxon>
        <taxon>Bacteroidota</taxon>
        <taxon>Cytophagia</taxon>
        <taxon>Cytophagales</taxon>
        <taxon>Spirosomataceae</taxon>
        <taxon>Dyadobacter</taxon>
    </lineage>
</organism>
<dbReference type="Gene3D" id="3.40.50.720">
    <property type="entry name" value="NAD(P)-binding Rossmann-like Domain"/>
    <property type="match status" value="1"/>
</dbReference>
<dbReference type="InterPro" id="IPR035985">
    <property type="entry name" value="Ubiquitin-activating_enz"/>
</dbReference>
<comment type="caution">
    <text evidence="2">The sequence shown here is derived from an EMBL/GenBank/DDBJ whole genome shotgun (WGS) entry which is preliminary data.</text>
</comment>
<dbReference type="RefSeq" id="WP_137344419.1">
    <property type="nucleotide sequence ID" value="NZ_BSQH01000020.1"/>
</dbReference>
<dbReference type="InterPro" id="IPR000594">
    <property type="entry name" value="ThiF_NAD_FAD-bd"/>
</dbReference>
<feature type="domain" description="THIF-type NAD/FAD binding fold" evidence="1">
    <location>
        <begin position="22"/>
        <end position="236"/>
    </location>
</feature>
<dbReference type="GO" id="GO:0008641">
    <property type="term" value="F:ubiquitin-like modifier activating enzyme activity"/>
    <property type="evidence" value="ECO:0007669"/>
    <property type="project" value="InterPro"/>
</dbReference>